<dbReference type="AlphaFoldDB" id="W3XEZ6"/>
<evidence type="ECO:0000313" key="3">
    <source>
        <dbReference type="EMBL" id="ETS84620.1"/>
    </source>
</evidence>
<feature type="compositionally biased region" description="Polar residues" evidence="1">
    <location>
        <begin position="765"/>
        <end position="775"/>
    </location>
</feature>
<dbReference type="GeneID" id="19267658"/>
<dbReference type="STRING" id="1229662.W3XEZ6"/>
<dbReference type="InterPro" id="IPR000719">
    <property type="entry name" value="Prot_kinase_dom"/>
</dbReference>
<dbReference type="GO" id="GO:0005524">
    <property type="term" value="F:ATP binding"/>
    <property type="evidence" value="ECO:0007669"/>
    <property type="project" value="InterPro"/>
</dbReference>
<evidence type="ECO:0000259" key="2">
    <source>
        <dbReference type="PROSITE" id="PS50011"/>
    </source>
</evidence>
<evidence type="ECO:0000256" key="1">
    <source>
        <dbReference type="SAM" id="MobiDB-lite"/>
    </source>
</evidence>
<dbReference type="InterPro" id="IPR011009">
    <property type="entry name" value="Kinase-like_dom_sf"/>
</dbReference>
<dbReference type="SMART" id="SM00220">
    <property type="entry name" value="S_TKc"/>
    <property type="match status" value="1"/>
</dbReference>
<protein>
    <recommendedName>
        <fullName evidence="2">Protein kinase domain-containing protein</fullName>
    </recommendedName>
</protein>
<accession>W3XEZ6</accession>
<evidence type="ECO:0000313" key="4">
    <source>
        <dbReference type="Proteomes" id="UP000030651"/>
    </source>
</evidence>
<dbReference type="OrthoDB" id="1046782at2759"/>
<dbReference type="KEGG" id="pfy:PFICI_02645"/>
<name>W3XEZ6_PESFW</name>
<dbReference type="SUPFAM" id="SSF56112">
    <property type="entry name" value="Protein kinase-like (PK-like)"/>
    <property type="match status" value="1"/>
</dbReference>
<feature type="domain" description="Protein kinase" evidence="2">
    <location>
        <begin position="348"/>
        <end position="711"/>
    </location>
</feature>
<dbReference type="Pfam" id="PF00069">
    <property type="entry name" value="Pkinase"/>
    <property type="match status" value="1"/>
</dbReference>
<dbReference type="EMBL" id="KI912110">
    <property type="protein sequence ID" value="ETS84620.1"/>
    <property type="molecule type" value="Genomic_DNA"/>
</dbReference>
<dbReference type="PANTHER" id="PTHR24359:SF37">
    <property type="entry name" value="PROTEIN KINASE DOMAIN-CONTAINING PROTEIN"/>
    <property type="match status" value="1"/>
</dbReference>
<sequence length="994" mass="112848">MSLATTNPPGDESDRVQRRLRSNQSAFAEPWSGLASSTPRGRRYSVSRPRLEVPAETWSTTSSERFHARRRSGSSASPIESDRRTVVTVEDPLSDSDSAYDRDNDTDKEQNADERPAIATAGELLSNAGEWETLNDDLVQTSFSSLRNVTREHHQVPDMVKSQDYLKIKRVQQELRSSHIHSQHKTQGWFIPYDKLRAILTRRRVRSILLQTATFQTTPSEILDMIARSICTRIRKQNGRRTGYIRIFAILVLIDQVRYIVDFLNELITDADLPLRPSPYHPLGSNLVMRNSDDDDVDSVLICFEDWKPEDMDNFIGQQEKLISPRFRMRGDQLCLHRLPSNTILPFVECGRKAYLGGFGRVSKVKIHPAHCDFDPRTLPHASSLYGPSYESREHRHVEHEFALKEIQSDDYTLFRAEIGVHEKFSASRKGHEHLIRLLAAIEHGTSYYLLFPWAQGTLVDLWQRFEASPDSPDHVEWLIKQCLGIADGLQRIHLYRSSLKRNDQDRERSLSKNKGTHGDVKAENILFFDPPGKDTLLGNKHLVVSDFGLTRFREASQASDPHGFSRTYRAPELDMQHATSRKYDVWSLGCLFLEFTSWFLLGFHATRSRLNAESGSFKSFVDVRIENDEPYGTPFKEDKFFNLIQAPGIGNIRAVVKPSVLEWMNKLRQMNECSEPIRSFIDMIEFEMLVPDKQDRMSMVEIRDGLRRIYNQCRPSEGVSISDVLLYTDQANNHRQPEINHVIDSSFEPQSPLNGGKHEPASEMNVSEASSPIDHSQKLIEELERIHEASMGQLDADETATQSSTNAVPYPPYQQQPMSCHSQYHDTKDMDIPQCRGADGLEPGPSSIPSLHHLSTPTSRRGPSGMIIFTSPNNKDALPYITEIAPSAEVSRRNTQESLTLAGSDVDGDDIVRPGLPSCQERGEIDPRQSYENTPLLPSLHETLQQDGSRVAVRGPRGPILDRDANGYKQVAAGGSSWLLRIFCGCYMERRRS</sequence>
<reference evidence="4" key="1">
    <citation type="journal article" date="2015" name="BMC Genomics">
        <title>Genomic and transcriptomic analysis of the endophytic fungus Pestalotiopsis fici reveals its lifestyle and high potential for synthesis of natural products.</title>
        <authorList>
            <person name="Wang X."/>
            <person name="Zhang X."/>
            <person name="Liu L."/>
            <person name="Xiang M."/>
            <person name="Wang W."/>
            <person name="Sun X."/>
            <person name="Che Y."/>
            <person name="Guo L."/>
            <person name="Liu G."/>
            <person name="Guo L."/>
            <person name="Wang C."/>
            <person name="Yin W.B."/>
            <person name="Stadler M."/>
            <person name="Zhang X."/>
            <person name="Liu X."/>
        </authorList>
    </citation>
    <scope>NUCLEOTIDE SEQUENCE [LARGE SCALE GENOMIC DNA]</scope>
    <source>
        <strain evidence="4">W106-1 / CGMCC3.15140</strain>
    </source>
</reference>
<feature type="compositionally biased region" description="Polar residues" evidence="1">
    <location>
        <begin position="800"/>
        <end position="809"/>
    </location>
</feature>
<keyword evidence="4" id="KW-1185">Reference proteome</keyword>
<feature type="region of interest" description="Disordered" evidence="1">
    <location>
        <begin position="746"/>
        <end position="775"/>
    </location>
</feature>
<dbReference type="PANTHER" id="PTHR24359">
    <property type="entry name" value="SERINE/THREONINE-PROTEIN KINASE SBK1"/>
    <property type="match status" value="1"/>
</dbReference>
<dbReference type="PROSITE" id="PS50011">
    <property type="entry name" value="PROTEIN_KINASE_DOM"/>
    <property type="match status" value="1"/>
</dbReference>
<feature type="compositionally biased region" description="Basic and acidic residues" evidence="1">
    <location>
        <begin position="99"/>
        <end position="116"/>
    </location>
</feature>
<feature type="region of interest" description="Disordered" evidence="1">
    <location>
        <begin position="1"/>
        <end position="116"/>
    </location>
</feature>
<dbReference type="eggNOG" id="KOG0594">
    <property type="taxonomic scope" value="Eukaryota"/>
</dbReference>
<dbReference type="GO" id="GO:0004674">
    <property type="term" value="F:protein serine/threonine kinase activity"/>
    <property type="evidence" value="ECO:0007669"/>
    <property type="project" value="TreeGrafter"/>
</dbReference>
<organism evidence="3 4">
    <name type="scientific">Pestalotiopsis fici (strain W106-1 / CGMCC3.15140)</name>
    <dbReference type="NCBI Taxonomy" id="1229662"/>
    <lineage>
        <taxon>Eukaryota</taxon>
        <taxon>Fungi</taxon>
        <taxon>Dikarya</taxon>
        <taxon>Ascomycota</taxon>
        <taxon>Pezizomycotina</taxon>
        <taxon>Sordariomycetes</taxon>
        <taxon>Xylariomycetidae</taxon>
        <taxon>Amphisphaeriales</taxon>
        <taxon>Sporocadaceae</taxon>
        <taxon>Pestalotiopsis</taxon>
    </lineage>
</organism>
<dbReference type="HOGENOM" id="CLU_300918_0_0_1"/>
<proteinExistence type="predicted"/>
<dbReference type="Proteomes" id="UP000030651">
    <property type="component" value="Unassembled WGS sequence"/>
</dbReference>
<dbReference type="InParanoid" id="W3XEZ6"/>
<dbReference type="Gene3D" id="1.10.510.10">
    <property type="entry name" value="Transferase(Phosphotransferase) domain 1"/>
    <property type="match status" value="1"/>
</dbReference>
<feature type="region of interest" description="Disordered" evidence="1">
    <location>
        <begin position="795"/>
        <end position="824"/>
    </location>
</feature>
<dbReference type="RefSeq" id="XP_007829417.1">
    <property type="nucleotide sequence ID" value="XM_007831226.1"/>
</dbReference>
<gene>
    <name evidence="3" type="ORF">PFICI_02645</name>
</gene>